<sequence length="672" mass="72580">MRESVPGAPGPLSARLLPLPEGALAAPTARLVVPDVTRREVWDAVPGPLRERVLDDAAAELGRAAPRLTAGAWARALRDGNRSAYEDAAWRLQERISLLCLAAVLTGESADAADPAPGACPHLDAAVDGLVAFAEASTWCWAPHERFAAARGEVVPDPDDPYPDLGAAEVAALFAWADHALGPHLDRRAPGLRRRLRREVDRRLLGPFERRGDWPWLGADGGANNWNPWILGAVLAAALLLCDNPDNPDNPDNRARRTRLVSRVVEGLDHYVRVLPDDGGIDEGISYWWAGACRLLEILDLLADAGGPALDARELPLLAELLKYPRRMHFGADWYVNVGDAPARLDTRQPWQVAFRWGGRLGQPDTVAHALAGARRQGCAAPPRAGLGRALAALADPDWCRAVTGPAPEPSWPARETWLPRLQVLVAREAAGSTDGLTLAVKGGHNGEHHNHLDVGSYWVAVDGRPLVVDVGRPTYTARTFGPDRYAAWPFTSGWHNVPEPGTGQCPGAAYRAREVGVELHALAAEFSAELSGVHPPGTVGRWDRTVRLTRASPETPAAYVSVEDRWRDGPPEVALRHVLAGHVEHGDGWATVASPDGGRGLEMRWDPGAATAVVEPRKLDDPLLTRSWGEVLTRLTLTVRTPGTQGALRVRWLVGAAPLNYRSASHSISNR</sequence>
<dbReference type="EMBL" id="CP159534">
    <property type="protein sequence ID" value="XCJ74035.1"/>
    <property type="molecule type" value="Genomic_DNA"/>
</dbReference>
<organism evidence="1">
    <name type="scientific">Streptomyces tabacisoli</name>
    <dbReference type="NCBI Taxonomy" id="3156398"/>
    <lineage>
        <taxon>Bacteria</taxon>
        <taxon>Bacillati</taxon>
        <taxon>Actinomycetota</taxon>
        <taxon>Actinomycetes</taxon>
        <taxon>Kitasatosporales</taxon>
        <taxon>Streptomycetaceae</taxon>
        <taxon>Streptomyces</taxon>
    </lineage>
</organism>
<dbReference type="InterPro" id="IPR008929">
    <property type="entry name" value="Chondroitin_lyas"/>
</dbReference>
<name>A0AAU8IZB5_9ACTN</name>
<proteinExistence type="predicted"/>
<reference evidence="1" key="1">
    <citation type="submission" date="2024-06" db="EMBL/GenBank/DDBJ databases">
        <title>Streptomyces sp. strain HUAS MG91 genome sequences.</title>
        <authorList>
            <person name="Mo P."/>
        </authorList>
    </citation>
    <scope>NUCLEOTIDE SEQUENCE</scope>
    <source>
        <strain evidence="1">HUAS MG91</strain>
    </source>
</reference>
<dbReference type="Gene3D" id="2.70.98.70">
    <property type="match status" value="1"/>
</dbReference>
<dbReference type="SUPFAM" id="SSF48230">
    <property type="entry name" value="Chondroitin AC/alginate lyase"/>
    <property type="match status" value="1"/>
</dbReference>
<gene>
    <name evidence="1" type="ORF">ABII15_30510</name>
</gene>
<accession>A0AAU8IZB5</accession>
<dbReference type="AlphaFoldDB" id="A0AAU8IZB5"/>
<protein>
    <submittedName>
        <fullName evidence="1">Heparinase II/III family protein</fullName>
    </submittedName>
</protein>
<dbReference type="Gene3D" id="1.50.10.100">
    <property type="entry name" value="Chondroitin AC/alginate lyase"/>
    <property type="match status" value="1"/>
</dbReference>
<dbReference type="RefSeq" id="WP_353945483.1">
    <property type="nucleotide sequence ID" value="NZ_CP159534.1"/>
</dbReference>
<evidence type="ECO:0000313" key="1">
    <source>
        <dbReference type="EMBL" id="XCJ74035.1"/>
    </source>
</evidence>
<dbReference type="KEGG" id="stac:ABII15_30510"/>